<proteinExistence type="predicted"/>
<dbReference type="VEuPathDB" id="CryptoDB:Vbra_2919"/>
<dbReference type="EMBL" id="CDMY01000275">
    <property type="protein sequence ID" value="CEL99211.1"/>
    <property type="molecule type" value="Genomic_DNA"/>
</dbReference>
<evidence type="ECO:0000313" key="2">
    <source>
        <dbReference type="Proteomes" id="UP000041254"/>
    </source>
</evidence>
<dbReference type="InParanoid" id="A0A0G4EP31"/>
<protein>
    <submittedName>
        <fullName evidence="1">Uncharacterized protein</fullName>
    </submittedName>
</protein>
<sequence length="102" mass="11007">MDAPAVYPCWQESGSRSAACFPRPPEQPAGCHESGHSSCEWVRQGHGWTAMADSVKPARTTRRGGICNALEANAKAFLTALPETPHGWANRCTNARLTPMSL</sequence>
<reference evidence="1 2" key="1">
    <citation type="submission" date="2014-11" db="EMBL/GenBank/DDBJ databases">
        <authorList>
            <person name="Zhu J."/>
            <person name="Qi W."/>
            <person name="Song R."/>
        </authorList>
    </citation>
    <scope>NUCLEOTIDE SEQUENCE [LARGE SCALE GENOMIC DNA]</scope>
</reference>
<organism evidence="1 2">
    <name type="scientific">Vitrella brassicaformis (strain CCMP3155)</name>
    <dbReference type="NCBI Taxonomy" id="1169540"/>
    <lineage>
        <taxon>Eukaryota</taxon>
        <taxon>Sar</taxon>
        <taxon>Alveolata</taxon>
        <taxon>Colpodellida</taxon>
        <taxon>Vitrellaceae</taxon>
        <taxon>Vitrella</taxon>
    </lineage>
</organism>
<dbReference type="Proteomes" id="UP000041254">
    <property type="component" value="Unassembled WGS sequence"/>
</dbReference>
<accession>A0A0G4EP31</accession>
<gene>
    <name evidence="1" type="ORF">Vbra_2919</name>
</gene>
<keyword evidence="2" id="KW-1185">Reference proteome</keyword>
<evidence type="ECO:0000313" key="1">
    <source>
        <dbReference type="EMBL" id="CEL99211.1"/>
    </source>
</evidence>
<dbReference type="AlphaFoldDB" id="A0A0G4EP31"/>
<name>A0A0G4EP31_VITBC</name>